<evidence type="ECO:0000256" key="9">
    <source>
        <dbReference type="ARBA" id="ARBA00023242"/>
    </source>
</evidence>
<dbReference type="InterPro" id="IPR011108">
    <property type="entry name" value="RMMBL"/>
</dbReference>
<dbReference type="GO" id="GO:0004534">
    <property type="term" value="F:5'-3' RNA exonuclease activity"/>
    <property type="evidence" value="ECO:0007669"/>
    <property type="project" value="TreeGrafter"/>
</dbReference>
<gene>
    <name evidence="15" type="ORF">CDD81_6527</name>
</gene>
<evidence type="ECO:0000256" key="4">
    <source>
        <dbReference type="ARBA" id="ARBA00022722"/>
    </source>
</evidence>
<evidence type="ECO:0000256" key="10">
    <source>
        <dbReference type="ARBA" id="ARBA00024826"/>
    </source>
</evidence>
<dbReference type="PANTHER" id="PTHR11203">
    <property type="entry name" value="CLEAVAGE AND POLYADENYLATION SPECIFICITY FACTOR FAMILY MEMBER"/>
    <property type="match status" value="1"/>
</dbReference>
<accession>A0A2C5YGS8</accession>
<dbReference type="InterPro" id="IPR050698">
    <property type="entry name" value="MBL"/>
</dbReference>
<dbReference type="InterPro" id="IPR036866">
    <property type="entry name" value="RibonucZ/Hydroxyglut_hydro"/>
</dbReference>
<protein>
    <submittedName>
        <fullName evidence="15">Uncharacterized protein</fullName>
    </submittedName>
</protein>
<dbReference type="InterPro" id="IPR001279">
    <property type="entry name" value="Metallo-B-lactamas"/>
</dbReference>
<keyword evidence="4" id="KW-0540">Nuclease</keyword>
<keyword evidence="9" id="KW-0539">Nucleus</keyword>
<dbReference type="Pfam" id="PF11718">
    <property type="entry name" value="CPSF73-100_C"/>
    <property type="match status" value="1"/>
</dbReference>
<dbReference type="OrthoDB" id="10249535at2759"/>
<proteinExistence type="inferred from homology"/>
<evidence type="ECO:0000259" key="12">
    <source>
        <dbReference type="SMART" id="SM00849"/>
    </source>
</evidence>
<feature type="region of interest" description="Disordered" evidence="11">
    <location>
        <begin position="703"/>
        <end position="733"/>
    </location>
</feature>
<evidence type="ECO:0000256" key="6">
    <source>
        <dbReference type="ARBA" id="ARBA00022759"/>
    </source>
</evidence>
<dbReference type="EMBL" id="NJET01000006">
    <property type="protein sequence ID" value="PHH66690.1"/>
    <property type="molecule type" value="Genomic_DNA"/>
</dbReference>
<feature type="compositionally biased region" description="Basic and acidic residues" evidence="11">
    <location>
        <begin position="617"/>
        <end position="631"/>
    </location>
</feature>
<dbReference type="PANTHER" id="PTHR11203:SF11">
    <property type="entry name" value="CLEAVAGE AND POLYADENYLATION SPECIFICITY FACTOR SUBUNIT 3"/>
    <property type="match status" value="1"/>
</dbReference>
<name>A0A2C5YGS8_9HYPO</name>
<dbReference type="SMART" id="SM00849">
    <property type="entry name" value="Lactamase_B"/>
    <property type="match status" value="1"/>
</dbReference>
<keyword evidence="3" id="KW-0507">mRNA processing</keyword>
<feature type="domain" description="Beta-Casp" evidence="13">
    <location>
        <begin position="261"/>
        <end position="400"/>
    </location>
</feature>
<evidence type="ECO:0000313" key="16">
    <source>
        <dbReference type="Proteomes" id="UP000226192"/>
    </source>
</evidence>
<evidence type="ECO:0000256" key="11">
    <source>
        <dbReference type="SAM" id="MobiDB-lite"/>
    </source>
</evidence>
<sequence>MAAKRKASAMKAGDEPMDPADELMFLCLGGGNEVGRSCHIVQYKGKTVMLDAGQHPAYDGLAALPFYDDFDLSTVDVLLISHFHVDHAASLPYVLSKTNFKGRVFMTHPTKAIYKWLIQDSVRVGNTAANASVQPVYTEQDHLNTFPQIEAIDYHTTHTISSIRITPYPAGHVLGAAMFLIEIAGLKVFFTGDYSREQDRHLVSAEVPKGIKIDVLITESTYGIASHVPRVEREQALLKTITNILNRGGRALLPVFALGRAQELLLILDEYWSKHPEYQRFPIYYASNLARKCMIVYQTYVGAMNDNIKRLFRERMAEAEAAAAAGDSKATSAGPWDFKYIRSLKNLDRFDDVGGCVMLASPGMLQSGISRELFERWAPSDKNGVIITGYSVEGTMARQLMQEPDQIQAVMSRSMTGARRAPGGDSDRVLIPRRCSVAEYSFAAHVDGVENREFIEEVAAPVVILVHGEQHNMMRLKSKLLSLNASKTTKVKVFSPRNCEELRIPFKSDKTAKVVGKLASIPPPKALDAAPALVTGVLVQNDFKLSLMAADDLREYAGLNTTTITCKQRLRLAAAGPELVKWALEGTFGVVDDVAPAQGKKEDGDDSEADGNGEAAQQHDGHGDSEDKPEAKQATLELATLAAREADGASSLVAAYLVMGCVTVRYYANRNVDLEWQGNMLNDSIADSVMAVLFSLESTPAAVKHTAHSHSHSHQDSHDDSHQPSPNPHANCSPAQRLERLFWFLEAQFGADNVSPVETPKLPLDDGDDDDNEAKNHVVAKTEKTDDDADDAAADGEGGGDGEEEQNGDAPDEPASDLETRRTREIQRLHKLGIPVPGVRIQVDKMSATVWLETLEVESNNKIFADRVRAIMERAVEVTAPLWA</sequence>
<keyword evidence="8" id="KW-0862">Zinc</keyword>
<dbReference type="InterPro" id="IPR021718">
    <property type="entry name" value="CPSF73-100_C"/>
</dbReference>
<organism evidence="15 16">
    <name type="scientific">Ophiocordyceps australis</name>
    <dbReference type="NCBI Taxonomy" id="1399860"/>
    <lineage>
        <taxon>Eukaryota</taxon>
        <taxon>Fungi</taxon>
        <taxon>Dikarya</taxon>
        <taxon>Ascomycota</taxon>
        <taxon>Pezizomycotina</taxon>
        <taxon>Sordariomycetes</taxon>
        <taxon>Hypocreomycetidae</taxon>
        <taxon>Hypocreales</taxon>
        <taxon>Ophiocordycipitaceae</taxon>
        <taxon>Ophiocordyceps</taxon>
    </lineage>
</organism>
<dbReference type="GO" id="GO:0006397">
    <property type="term" value="P:mRNA processing"/>
    <property type="evidence" value="ECO:0007669"/>
    <property type="project" value="UniProtKB-KW"/>
</dbReference>
<dbReference type="Pfam" id="PF10996">
    <property type="entry name" value="Beta-Casp"/>
    <property type="match status" value="1"/>
</dbReference>
<feature type="region of interest" description="Disordered" evidence="11">
    <location>
        <begin position="778"/>
        <end position="818"/>
    </location>
</feature>
<keyword evidence="7" id="KW-0378">Hydrolase</keyword>
<dbReference type="GO" id="GO:0046872">
    <property type="term" value="F:metal ion binding"/>
    <property type="evidence" value="ECO:0007669"/>
    <property type="project" value="UniProtKB-KW"/>
</dbReference>
<dbReference type="GO" id="GO:0005847">
    <property type="term" value="C:mRNA cleavage and polyadenylation specificity factor complex"/>
    <property type="evidence" value="ECO:0007669"/>
    <property type="project" value="TreeGrafter"/>
</dbReference>
<comment type="subcellular location">
    <subcellularLocation>
        <location evidence="1">Nucleus</location>
    </subcellularLocation>
</comment>
<evidence type="ECO:0000259" key="13">
    <source>
        <dbReference type="SMART" id="SM01027"/>
    </source>
</evidence>
<evidence type="ECO:0000313" key="15">
    <source>
        <dbReference type="EMBL" id="PHH66690.1"/>
    </source>
</evidence>
<feature type="compositionally biased region" description="Acidic residues" evidence="11">
    <location>
        <begin position="785"/>
        <end position="816"/>
    </location>
</feature>
<dbReference type="Gene3D" id="3.60.15.10">
    <property type="entry name" value="Ribonuclease Z/Hydroxyacylglutathione hydrolase-like"/>
    <property type="match status" value="1"/>
</dbReference>
<dbReference type="Pfam" id="PF00753">
    <property type="entry name" value="Lactamase_B"/>
    <property type="match status" value="1"/>
</dbReference>
<feature type="region of interest" description="Disordered" evidence="11">
    <location>
        <begin position="754"/>
        <end position="773"/>
    </location>
</feature>
<dbReference type="SMART" id="SM01098">
    <property type="entry name" value="CPSF73-100_C"/>
    <property type="match status" value="1"/>
</dbReference>
<evidence type="ECO:0000259" key="14">
    <source>
        <dbReference type="SMART" id="SM01098"/>
    </source>
</evidence>
<dbReference type="Proteomes" id="UP000226192">
    <property type="component" value="Unassembled WGS sequence"/>
</dbReference>
<dbReference type="AlphaFoldDB" id="A0A2C5YGS8"/>
<dbReference type="CDD" id="cd16292">
    <property type="entry name" value="CPSF3-like_MBL-fold"/>
    <property type="match status" value="1"/>
</dbReference>
<dbReference type="Pfam" id="PF07521">
    <property type="entry name" value="RMMBL"/>
    <property type="match status" value="1"/>
</dbReference>
<evidence type="ECO:0000256" key="3">
    <source>
        <dbReference type="ARBA" id="ARBA00022664"/>
    </source>
</evidence>
<reference evidence="15 16" key="1">
    <citation type="submission" date="2017-06" db="EMBL/GenBank/DDBJ databases">
        <title>Ant-infecting Ophiocordyceps genomes reveal a high diversity of potential behavioral manipulation genes and a possible major role for enterotoxins.</title>
        <authorList>
            <person name="De Bekker C."/>
            <person name="Evans H.C."/>
            <person name="Brachmann A."/>
            <person name="Hughes D.P."/>
        </authorList>
    </citation>
    <scope>NUCLEOTIDE SEQUENCE [LARGE SCALE GENOMIC DNA]</scope>
    <source>
        <strain evidence="15 16">Map64</strain>
    </source>
</reference>
<dbReference type="SUPFAM" id="SSF56281">
    <property type="entry name" value="Metallo-hydrolase/oxidoreductase"/>
    <property type="match status" value="1"/>
</dbReference>
<keyword evidence="16" id="KW-1185">Reference proteome</keyword>
<dbReference type="SMART" id="SM01027">
    <property type="entry name" value="Beta-Casp"/>
    <property type="match status" value="1"/>
</dbReference>
<dbReference type="GO" id="GO:0004521">
    <property type="term" value="F:RNA endonuclease activity"/>
    <property type="evidence" value="ECO:0007669"/>
    <property type="project" value="TreeGrafter"/>
</dbReference>
<evidence type="ECO:0000256" key="2">
    <source>
        <dbReference type="ARBA" id="ARBA00010624"/>
    </source>
</evidence>
<evidence type="ECO:0000256" key="8">
    <source>
        <dbReference type="ARBA" id="ARBA00022833"/>
    </source>
</evidence>
<dbReference type="FunFam" id="3.60.15.10:FF:000001">
    <property type="entry name" value="Cleavage and polyadenylation specificity factor"/>
    <property type="match status" value="1"/>
</dbReference>
<feature type="domain" description="Pre-mRNA 3'-end-processing endonuclease polyadenylation factor C-term" evidence="14">
    <location>
        <begin position="530"/>
        <end position="882"/>
    </location>
</feature>
<keyword evidence="5" id="KW-0479">Metal-binding</keyword>
<dbReference type="STRING" id="1399860.A0A2C5YGS8"/>
<feature type="region of interest" description="Disordered" evidence="11">
    <location>
        <begin position="596"/>
        <end position="631"/>
    </location>
</feature>
<dbReference type="FunFam" id="3.40.50.10890:FF:000004">
    <property type="entry name" value="Cleavage and polyadenylation specifity factor"/>
    <property type="match status" value="1"/>
</dbReference>
<comment type="similarity">
    <text evidence="2">Belongs to the metallo-beta-lactamase superfamily. RNA-metabolizing metallo-beta-lactamase-like family. CPSF2/YSH1 subfamily.</text>
</comment>
<dbReference type="InterPro" id="IPR022712">
    <property type="entry name" value="Beta_Casp"/>
</dbReference>
<evidence type="ECO:0000256" key="5">
    <source>
        <dbReference type="ARBA" id="ARBA00022723"/>
    </source>
</evidence>
<evidence type="ECO:0000256" key="1">
    <source>
        <dbReference type="ARBA" id="ARBA00004123"/>
    </source>
</evidence>
<comment type="function">
    <text evidence="10">Component of the cleavage factor I (CF I) involved in pre-mRNA 3'-end processing.</text>
</comment>
<dbReference type="Gene3D" id="3.40.50.10890">
    <property type="match status" value="1"/>
</dbReference>
<dbReference type="GO" id="GO:0003723">
    <property type="term" value="F:RNA binding"/>
    <property type="evidence" value="ECO:0007669"/>
    <property type="project" value="TreeGrafter"/>
</dbReference>
<keyword evidence="6" id="KW-0255">Endonuclease</keyword>
<feature type="compositionally biased region" description="Basic and acidic residues" evidence="11">
    <location>
        <begin position="713"/>
        <end position="722"/>
    </location>
</feature>
<comment type="caution">
    <text evidence="15">The sequence shown here is derived from an EMBL/GenBank/DDBJ whole genome shotgun (WGS) entry which is preliminary data.</text>
</comment>
<feature type="domain" description="Metallo-beta-lactamase" evidence="12">
    <location>
        <begin position="35"/>
        <end position="227"/>
    </location>
</feature>
<evidence type="ECO:0000256" key="7">
    <source>
        <dbReference type="ARBA" id="ARBA00022801"/>
    </source>
</evidence>